<organism evidence="4 5">
    <name type="scientific">Nostoc punctiforme FACHB-252</name>
    <dbReference type="NCBI Taxonomy" id="1357509"/>
    <lineage>
        <taxon>Bacteria</taxon>
        <taxon>Bacillati</taxon>
        <taxon>Cyanobacteriota</taxon>
        <taxon>Cyanophyceae</taxon>
        <taxon>Nostocales</taxon>
        <taxon>Nostocaceae</taxon>
        <taxon>Nostoc</taxon>
    </lineage>
</organism>
<gene>
    <name evidence="4" type="ORF">H6G94_21735</name>
</gene>
<dbReference type="EMBL" id="JACJTC010000016">
    <property type="protein sequence ID" value="MBD2613864.1"/>
    <property type="molecule type" value="Genomic_DNA"/>
</dbReference>
<dbReference type="Pfam" id="PF17882">
    <property type="entry name" value="SBD"/>
    <property type="match status" value="1"/>
</dbReference>
<dbReference type="Gene3D" id="3.90.1580.10">
    <property type="entry name" value="paralog of FGE (formylglycine-generating enzyme)"/>
    <property type="match status" value="1"/>
</dbReference>
<dbReference type="SUPFAM" id="SSF56436">
    <property type="entry name" value="C-type lectin-like"/>
    <property type="match status" value="1"/>
</dbReference>
<evidence type="ECO:0000313" key="5">
    <source>
        <dbReference type="Proteomes" id="UP000606396"/>
    </source>
</evidence>
<dbReference type="InterPro" id="IPR040964">
    <property type="entry name" value="SBD"/>
</dbReference>
<evidence type="ECO:0000259" key="3">
    <source>
        <dbReference type="Pfam" id="PF26355"/>
    </source>
</evidence>
<evidence type="ECO:0000259" key="2">
    <source>
        <dbReference type="Pfam" id="PF17882"/>
    </source>
</evidence>
<protein>
    <submittedName>
        <fullName evidence="4">Formylglycine-generating enzyme family protein</fullName>
    </submittedName>
</protein>
<dbReference type="PANTHER" id="PTHR23150">
    <property type="entry name" value="SULFATASE MODIFYING FACTOR 1, 2"/>
    <property type="match status" value="1"/>
</dbReference>
<dbReference type="InterPro" id="IPR051043">
    <property type="entry name" value="Sulfatase_Mod_Factor_Kinase"/>
</dbReference>
<comment type="caution">
    <text evidence="4">The sequence shown here is derived from an EMBL/GenBank/DDBJ whole genome shotgun (WGS) entry which is preliminary data.</text>
</comment>
<dbReference type="Proteomes" id="UP000606396">
    <property type="component" value="Unassembled WGS sequence"/>
</dbReference>
<accession>A0ABR8HDJ7</accession>
<proteinExistence type="predicted"/>
<dbReference type="InterPro" id="IPR042095">
    <property type="entry name" value="SUMF_sf"/>
</dbReference>
<reference evidence="4 5" key="1">
    <citation type="journal article" date="2020" name="ISME J.">
        <title>Comparative genomics reveals insights into cyanobacterial evolution and habitat adaptation.</title>
        <authorList>
            <person name="Chen M.Y."/>
            <person name="Teng W.K."/>
            <person name="Zhao L."/>
            <person name="Hu C.X."/>
            <person name="Zhou Y.K."/>
            <person name="Han B.P."/>
            <person name="Song L.R."/>
            <person name="Shu W.S."/>
        </authorList>
    </citation>
    <scope>NUCLEOTIDE SEQUENCE [LARGE SCALE GENOMIC DNA]</scope>
    <source>
        <strain evidence="4 5">FACHB-252</strain>
    </source>
</reference>
<dbReference type="InterPro" id="IPR016187">
    <property type="entry name" value="CTDL_fold"/>
</dbReference>
<dbReference type="InterPro" id="IPR005532">
    <property type="entry name" value="SUMF_dom"/>
</dbReference>
<evidence type="ECO:0000313" key="4">
    <source>
        <dbReference type="EMBL" id="MBD2613864.1"/>
    </source>
</evidence>
<feature type="domain" description="OAA-family lectin sugar binding" evidence="2">
    <location>
        <begin position="106"/>
        <end position="208"/>
    </location>
</feature>
<sequence length="630" mass="70675">MEINHDCPECGTAINQIIVGIAGENQAQACVWIGGSTSNGWQTVSFSLNIPYTPGVYYIRTRYAQAYNSEDALGWWKVDRPDGPTEAANIGAIIVGVNHIFEYAGEYFCAVKWGGESGTWHEGTEHLLITPQGEVQFTSRFGLAAIQNLKIEGQTLSWSFDDNQTAASITFKVNSEDSYFWEEDQTGKLFQGWLHYPNEGRIDFRGRFFSSETSQFPQLRTFAFQVTTITIKDDDTEAFNLQPLEFDVALIEVNQSAQITTSSLIEIVNEAVLTKTEKYLNDVEQFLIQGVLANQTYEEIAASSGDSVEYLPVMKRTNLGKYLRNNVAPNLWKLLSTVFGKKVTKSNVKKVIEQFAASRHLTIHRHRQQSQYFIEDLGNGVLLEMVAIPKGSFIMGSPTGEPERSEDESPQHKVTIKPFFLGKYPVTQAQWQAVAAMQQVNRKLNPDPSNFKGENRPVESVSWYDAVEFCDRLSQYTGKPYRLPSEAQWEYACRAGTTTPFHFGQTITSELANYNGGVTYGAGSKGIYRGETTEVGSFAVANAFGLYDMHGEVWEWCADHWHGNYEGAPTDGSAWLEPSNDNDNRSRLLRSGSWLNFPGNCRCGYRHNSSPIIDRNDIGFRVLCAVAREL</sequence>
<name>A0ABR8HDJ7_NOSPU</name>
<dbReference type="InterPro" id="IPR058651">
    <property type="entry name" value="HTH_VMAP-M9"/>
</dbReference>
<feature type="domain" description="vWA-MoxR associated protein N-terminal HTH" evidence="3">
    <location>
        <begin position="260"/>
        <end position="354"/>
    </location>
</feature>
<feature type="domain" description="Sulfatase-modifying factor enzyme-like" evidence="1">
    <location>
        <begin position="384"/>
        <end position="622"/>
    </location>
</feature>
<keyword evidence="5" id="KW-1185">Reference proteome</keyword>
<dbReference type="PANTHER" id="PTHR23150:SF19">
    <property type="entry name" value="FORMYLGLYCINE-GENERATING ENZYME"/>
    <property type="match status" value="1"/>
</dbReference>
<dbReference type="Pfam" id="PF03781">
    <property type="entry name" value="FGE-sulfatase"/>
    <property type="match status" value="1"/>
</dbReference>
<dbReference type="Pfam" id="PF26355">
    <property type="entry name" value="HTH_VMAP-M9"/>
    <property type="match status" value="1"/>
</dbReference>
<evidence type="ECO:0000259" key="1">
    <source>
        <dbReference type="Pfam" id="PF03781"/>
    </source>
</evidence>